<sequence>MEFAASVRMLAHADRLPGAAVCLRSQFEALVRAVWLLHVASEEQLEKLDAVQLTLESQQRSKNLPMLAEMLAALEKKPQLSSLMVLLAEFRTSSWPALNSFVHAGLHAVHRTRFAYPQALLEQAFRSSNGLCLIAYMHMGILTGRAGIQKELIGLSAGFASVLPKLR</sequence>
<dbReference type="Pfam" id="PF22491">
    <property type="entry name" value="DUF6988"/>
    <property type="match status" value="1"/>
</dbReference>
<accession>A0A7W3YUS9</accession>
<comment type="caution">
    <text evidence="1">The sequence shown here is derived from an EMBL/GenBank/DDBJ whole genome shotgun (WGS) entry which is preliminary data.</text>
</comment>
<dbReference type="AlphaFoldDB" id="A0A7W3YUS9"/>
<dbReference type="InterPro" id="IPR054257">
    <property type="entry name" value="DUF6988"/>
</dbReference>
<reference evidence="1 2" key="1">
    <citation type="submission" date="2020-08" db="EMBL/GenBank/DDBJ databases">
        <title>Stenotrophomonas sp. W1S232.</title>
        <authorList>
            <person name="Deng Y."/>
        </authorList>
    </citation>
    <scope>NUCLEOTIDE SEQUENCE [LARGE SCALE GENOMIC DNA]</scope>
    <source>
        <strain evidence="1 2">W1S232</strain>
    </source>
</reference>
<evidence type="ECO:0000313" key="2">
    <source>
        <dbReference type="Proteomes" id="UP000550609"/>
    </source>
</evidence>
<dbReference type="Proteomes" id="UP000550609">
    <property type="component" value="Unassembled WGS sequence"/>
</dbReference>
<dbReference type="EMBL" id="JACIUV010000001">
    <property type="protein sequence ID" value="MBB1116119.1"/>
    <property type="molecule type" value="Genomic_DNA"/>
</dbReference>
<name>A0A7W3YUS9_9GAMM</name>
<protein>
    <submittedName>
        <fullName evidence="1">Uncharacterized protein</fullName>
    </submittedName>
</protein>
<proteinExistence type="predicted"/>
<evidence type="ECO:0000313" key="1">
    <source>
        <dbReference type="EMBL" id="MBB1116119.1"/>
    </source>
</evidence>
<gene>
    <name evidence="1" type="ORF">H4O09_03425</name>
</gene>
<organism evidence="1 2">
    <name type="scientific">Stenotrophomonas koreensis</name>
    <dbReference type="NCBI Taxonomy" id="266128"/>
    <lineage>
        <taxon>Bacteria</taxon>
        <taxon>Pseudomonadati</taxon>
        <taxon>Pseudomonadota</taxon>
        <taxon>Gammaproteobacteria</taxon>
        <taxon>Lysobacterales</taxon>
        <taxon>Lysobacteraceae</taxon>
        <taxon>Stenotrophomonas</taxon>
    </lineage>
</organism>